<dbReference type="GO" id="GO:0015949">
    <property type="term" value="P:nucleobase-containing small molecule interconversion"/>
    <property type="evidence" value="ECO:0007669"/>
    <property type="project" value="TreeGrafter"/>
</dbReference>
<keyword evidence="11" id="KW-1185">Reference proteome</keyword>
<dbReference type="EC" id="2.7.4.25" evidence="8"/>
<evidence type="ECO:0000256" key="3">
    <source>
        <dbReference type="ARBA" id="ARBA00022741"/>
    </source>
</evidence>
<evidence type="ECO:0000256" key="4">
    <source>
        <dbReference type="ARBA" id="ARBA00022777"/>
    </source>
</evidence>
<dbReference type="Proteomes" id="UP000199702">
    <property type="component" value="Unassembled WGS sequence"/>
</dbReference>
<dbReference type="GO" id="GO:0036431">
    <property type="term" value="F:dCMP kinase activity"/>
    <property type="evidence" value="ECO:0007669"/>
    <property type="project" value="InterPro"/>
</dbReference>
<dbReference type="GO" id="GO:0006220">
    <property type="term" value="P:pyrimidine nucleotide metabolic process"/>
    <property type="evidence" value="ECO:0007669"/>
    <property type="project" value="UniProtKB-UniRule"/>
</dbReference>
<dbReference type="PANTHER" id="PTHR21299:SF2">
    <property type="entry name" value="CYTIDYLATE KINASE"/>
    <property type="match status" value="1"/>
</dbReference>
<dbReference type="CDD" id="cd02020">
    <property type="entry name" value="CMPK"/>
    <property type="match status" value="1"/>
</dbReference>
<dbReference type="PANTHER" id="PTHR21299">
    <property type="entry name" value="CYTIDYLATE KINASE/PANTOATE-BETA-ALANINE LIGASE"/>
    <property type="match status" value="1"/>
</dbReference>
<proteinExistence type="inferred from homology"/>
<protein>
    <recommendedName>
        <fullName evidence="8">Cytidylate kinase</fullName>
        <shortName evidence="8">CK</shortName>
        <ecNumber evidence="8">2.7.4.25</ecNumber>
    </recommendedName>
    <alternativeName>
        <fullName evidence="8">Cytidine monophosphate kinase</fullName>
        <shortName evidence="8">CMP kinase</shortName>
    </alternativeName>
</protein>
<dbReference type="InterPro" id="IPR011994">
    <property type="entry name" value="Cytidylate_kinase_dom"/>
</dbReference>
<evidence type="ECO:0000259" key="9">
    <source>
        <dbReference type="Pfam" id="PF02224"/>
    </source>
</evidence>
<keyword evidence="8" id="KW-0963">Cytoplasm</keyword>
<keyword evidence="3 8" id="KW-0547">Nucleotide-binding</keyword>
<reference evidence="11" key="1">
    <citation type="submission" date="2016-10" db="EMBL/GenBank/DDBJ databases">
        <authorList>
            <person name="Varghese N."/>
            <person name="Submissions S."/>
        </authorList>
    </citation>
    <scope>NUCLEOTIDE SEQUENCE [LARGE SCALE GENOMIC DNA]</scope>
    <source>
        <strain evidence="11">DSM 17934</strain>
    </source>
</reference>
<dbReference type="EMBL" id="FNYA01000001">
    <property type="protein sequence ID" value="SEI39134.1"/>
    <property type="molecule type" value="Genomic_DNA"/>
</dbReference>
<feature type="binding site" evidence="8">
    <location>
        <begin position="10"/>
        <end position="18"/>
    </location>
    <ligand>
        <name>ATP</name>
        <dbReference type="ChEBI" id="CHEBI:30616"/>
    </ligand>
</feature>
<dbReference type="STRING" id="402734.SAMN05660918_0298"/>
<sequence>MKKITIAIDGFSSTGKSTLAKQIAKQLGYIYVDTGAMYRAVTYFAMRNNFVSENHLDADGLIENLSNITLQFHFNEEVGFAEMYLNNENVEIAIRTIEVSRLVSKIAEISEVRAKLVEQQQQMGKNKGIVMDGRDIGTVVFPNADLKLFMTASPETKAQRRFDELIEKGQQVTFEEVLQNVQERDYIDTHREDSPLVKAEDAIEIDNSHLSKKEQYELVMELVNEELGAGS</sequence>
<evidence type="ECO:0000256" key="8">
    <source>
        <dbReference type="HAMAP-Rule" id="MF_00238"/>
    </source>
</evidence>
<evidence type="ECO:0000313" key="10">
    <source>
        <dbReference type="EMBL" id="SEI39134.1"/>
    </source>
</evidence>
<keyword evidence="4 8" id="KW-0418">Kinase</keyword>
<dbReference type="GO" id="GO:0036430">
    <property type="term" value="F:CMP kinase activity"/>
    <property type="evidence" value="ECO:0007669"/>
    <property type="project" value="RHEA"/>
</dbReference>
<keyword evidence="2 8" id="KW-0808">Transferase</keyword>
<organism evidence="10 11">
    <name type="scientific">Flavobacterium terrigena</name>
    <dbReference type="NCBI Taxonomy" id="402734"/>
    <lineage>
        <taxon>Bacteria</taxon>
        <taxon>Pseudomonadati</taxon>
        <taxon>Bacteroidota</taxon>
        <taxon>Flavobacteriia</taxon>
        <taxon>Flavobacteriales</taxon>
        <taxon>Flavobacteriaceae</taxon>
        <taxon>Flavobacterium</taxon>
    </lineage>
</organism>
<comment type="similarity">
    <text evidence="1 8">Belongs to the cytidylate kinase family. Type 1 subfamily.</text>
</comment>
<dbReference type="AlphaFoldDB" id="A0A1H6QDX4"/>
<evidence type="ECO:0000256" key="1">
    <source>
        <dbReference type="ARBA" id="ARBA00009427"/>
    </source>
</evidence>
<dbReference type="Pfam" id="PF02224">
    <property type="entry name" value="Cytidylate_kin"/>
    <property type="match status" value="1"/>
</dbReference>
<gene>
    <name evidence="8" type="primary">cmk</name>
    <name evidence="10" type="ORF">SAMN05660918_0298</name>
</gene>
<dbReference type="InterPro" id="IPR027417">
    <property type="entry name" value="P-loop_NTPase"/>
</dbReference>
<dbReference type="HAMAP" id="MF_00238">
    <property type="entry name" value="Cytidyl_kinase_type1"/>
    <property type="match status" value="1"/>
</dbReference>
<evidence type="ECO:0000256" key="2">
    <source>
        <dbReference type="ARBA" id="ARBA00022679"/>
    </source>
</evidence>
<keyword evidence="5 8" id="KW-0067">ATP-binding</keyword>
<dbReference type="OrthoDB" id="9807434at2"/>
<dbReference type="InterPro" id="IPR003136">
    <property type="entry name" value="Cytidylate_kin"/>
</dbReference>
<evidence type="ECO:0000313" key="11">
    <source>
        <dbReference type="Proteomes" id="UP000199702"/>
    </source>
</evidence>
<dbReference type="RefSeq" id="WP_091306693.1">
    <property type="nucleotide sequence ID" value="NZ_CBCSJU010000001.1"/>
</dbReference>
<dbReference type="NCBIfam" id="TIGR00017">
    <property type="entry name" value="cmk"/>
    <property type="match status" value="1"/>
</dbReference>
<dbReference type="Gene3D" id="3.40.50.300">
    <property type="entry name" value="P-loop containing nucleotide triphosphate hydrolases"/>
    <property type="match status" value="1"/>
</dbReference>
<accession>A0A1H6QDX4</accession>
<comment type="subcellular location">
    <subcellularLocation>
        <location evidence="8">Cytoplasm</location>
    </subcellularLocation>
</comment>
<feature type="domain" description="Cytidylate kinase" evidence="9">
    <location>
        <begin position="6"/>
        <end position="224"/>
    </location>
</feature>
<evidence type="ECO:0000256" key="6">
    <source>
        <dbReference type="ARBA" id="ARBA00047615"/>
    </source>
</evidence>
<comment type="catalytic activity">
    <reaction evidence="7 8">
        <text>CMP + ATP = CDP + ADP</text>
        <dbReference type="Rhea" id="RHEA:11600"/>
        <dbReference type="ChEBI" id="CHEBI:30616"/>
        <dbReference type="ChEBI" id="CHEBI:58069"/>
        <dbReference type="ChEBI" id="CHEBI:60377"/>
        <dbReference type="ChEBI" id="CHEBI:456216"/>
        <dbReference type="EC" id="2.7.4.25"/>
    </reaction>
</comment>
<dbReference type="SUPFAM" id="SSF52540">
    <property type="entry name" value="P-loop containing nucleoside triphosphate hydrolases"/>
    <property type="match status" value="1"/>
</dbReference>
<evidence type="ECO:0000256" key="7">
    <source>
        <dbReference type="ARBA" id="ARBA00048478"/>
    </source>
</evidence>
<dbReference type="GO" id="GO:0005829">
    <property type="term" value="C:cytosol"/>
    <property type="evidence" value="ECO:0007669"/>
    <property type="project" value="TreeGrafter"/>
</dbReference>
<comment type="catalytic activity">
    <reaction evidence="6 8">
        <text>dCMP + ATP = dCDP + ADP</text>
        <dbReference type="Rhea" id="RHEA:25094"/>
        <dbReference type="ChEBI" id="CHEBI:30616"/>
        <dbReference type="ChEBI" id="CHEBI:57566"/>
        <dbReference type="ChEBI" id="CHEBI:58593"/>
        <dbReference type="ChEBI" id="CHEBI:456216"/>
        <dbReference type="EC" id="2.7.4.25"/>
    </reaction>
</comment>
<name>A0A1H6QDX4_9FLAO</name>
<dbReference type="GO" id="GO:0005524">
    <property type="term" value="F:ATP binding"/>
    <property type="evidence" value="ECO:0007669"/>
    <property type="project" value="UniProtKB-UniRule"/>
</dbReference>
<evidence type="ECO:0000256" key="5">
    <source>
        <dbReference type="ARBA" id="ARBA00022840"/>
    </source>
</evidence>